<organism evidence="1 2">
    <name type="scientific">Clostridium thailandense</name>
    <dbReference type="NCBI Taxonomy" id="2794346"/>
    <lineage>
        <taxon>Bacteria</taxon>
        <taxon>Bacillati</taxon>
        <taxon>Bacillota</taxon>
        <taxon>Clostridia</taxon>
        <taxon>Eubacteriales</taxon>
        <taxon>Clostridiaceae</taxon>
        <taxon>Clostridium</taxon>
    </lineage>
</organism>
<keyword evidence="2" id="KW-1185">Reference proteome</keyword>
<gene>
    <name evidence="1" type="ORF">I6U48_25185</name>
</gene>
<evidence type="ECO:0000313" key="1">
    <source>
        <dbReference type="EMBL" id="MBV7276181.1"/>
    </source>
</evidence>
<proteinExistence type="predicted"/>
<name>A0A949U2H5_9CLOT</name>
<accession>A0A949U2H5</accession>
<dbReference type="EMBL" id="JAEEGC010000161">
    <property type="protein sequence ID" value="MBV7276181.1"/>
    <property type="molecule type" value="Genomic_DNA"/>
</dbReference>
<dbReference type="Proteomes" id="UP000694308">
    <property type="component" value="Unassembled WGS sequence"/>
</dbReference>
<protein>
    <recommendedName>
        <fullName evidence="3">HNH nuclease domain-containing protein</fullName>
    </recommendedName>
</protein>
<dbReference type="AlphaFoldDB" id="A0A949U2H5"/>
<reference evidence="1" key="1">
    <citation type="submission" date="2020-12" db="EMBL/GenBank/DDBJ databases">
        <title>Clostridium thailandense sp. nov., a novel acetogenic bacterium isolated from peat land soil in Thailand.</title>
        <authorList>
            <person name="Chaikitkaew S."/>
            <person name="Birkeland N.K."/>
        </authorList>
    </citation>
    <scope>NUCLEOTIDE SEQUENCE</scope>
    <source>
        <strain evidence="1">PL3</strain>
    </source>
</reference>
<comment type="caution">
    <text evidence="1">The sequence shown here is derived from an EMBL/GenBank/DDBJ whole genome shotgun (WGS) entry which is preliminary data.</text>
</comment>
<evidence type="ECO:0000313" key="2">
    <source>
        <dbReference type="Proteomes" id="UP000694308"/>
    </source>
</evidence>
<sequence length="202" mass="23666">MKKDGTYIDTKIDTKDLEMVLNKGTWFAEWHKDFNSYLAQHIDNSSSKKFKEKQTLHSFILNTHTKTPIRHINGDTLDNRRCNIEIYNQNTVANDYEVIDSETAAIILKDKYGIEKEKTLIDKEDLDKVINSGYSWVYYLKHRENYAIANSPKGRIYLESFLMNPSENMVIKHINHNTLDNRKSNLNNVLLVEESEDQGFEE</sequence>
<evidence type="ECO:0008006" key="3">
    <source>
        <dbReference type="Google" id="ProtNLM"/>
    </source>
</evidence>